<protein>
    <submittedName>
        <fullName evidence="1">Uncharacterized protein</fullName>
    </submittedName>
</protein>
<gene>
    <name evidence="1" type="ORF">K3G42_032920</name>
</gene>
<evidence type="ECO:0000313" key="2">
    <source>
        <dbReference type="Proteomes" id="UP000827872"/>
    </source>
</evidence>
<organism evidence="1 2">
    <name type="scientific">Sphaerodactylus townsendi</name>
    <dbReference type="NCBI Taxonomy" id="933632"/>
    <lineage>
        <taxon>Eukaryota</taxon>
        <taxon>Metazoa</taxon>
        <taxon>Chordata</taxon>
        <taxon>Craniata</taxon>
        <taxon>Vertebrata</taxon>
        <taxon>Euteleostomi</taxon>
        <taxon>Lepidosauria</taxon>
        <taxon>Squamata</taxon>
        <taxon>Bifurcata</taxon>
        <taxon>Gekkota</taxon>
        <taxon>Sphaerodactylidae</taxon>
        <taxon>Sphaerodactylus</taxon>
    </lineage>
</organism>
<comment type="caution">
    <text evidence="1">The sequence shown here is derived from an EMBL/GenBank/DDBJ whole genome shotgun (WGS) entry which is preliminary data.</text>
</comment>
<proteinExistence type="predicted"/>
<dbReference type="EMBL" id="CM037616">
    <property type="protein sequence ID" value="KAH7993992.1"/>
    <property type="molecule type" value="Genomic_DNA"/>
</dbReference>
<reference evidence="1" key="1">
    <citation type="submission" date="2021-08" db="EMBL/GenBank/DDBJ databases">
        <title>The first chromosome-level gecko genome reveals the dynamic sex chromosomes of Neotropical dwarf geckos (Sphaerodactylidae: Sphaerodactylus).</title>
        <authorList>
            <person name="Pinto B.J."/>
            <person name="Keating S.E."/>
            <person name="Gamble T."/>
        </authorList>
    </citation>
    <scope>NUCLEOTIDE SEQUENCE</scope>
    <source>
        <strain evidence="1">TG3544</strain>
    </source>
</reference>
<name>A0ACB8ENU4_9SAUR</name>
<dbReference type="Proteomes" id="UP000827872">
    <property type="component" value="Linkage Group LG03"/>
</dbReference>
<keyword evidence="2" id="KW-1185">Reference proteome</keyword>
<evidence type="ECO:0000313" key="1">
    <source>
        <dbReference type="EMBL" id="KAH7993992.1"/>
    </source>
</evidence>
<accession>A0ACB8ENU4</accession>
<sequence>MSSVASSGAPIVILIVGVIIFFIAFFGCCGAWKENYCMVTTFAVLLTLIFLVEIAAAIAGYIFRNQIKGAVKAGINKAMSEFKPNTTFESDMEKLQREFICCGVTNYTDWFNKTGYKDQVPPSCCKDKTDDCANNPTPFNVFPEGCATKIEQLLKKHILIVAAVALGIAFFELLGIVFACCLMKGIRSGYEVM</sequence>